<feature type="domain" description="HAMP" evidence="10">
    <location>
        <begin position="219"/>
        <end position="273"/>
    </location>
</feature>
<dbReference type="OrthoDB" id="6092731at2"/>
<comment type="subcellular location">
    <subcellularLocation>
        <location evidence="1">Membrane</location>
        <topology evidence="1">Multi-pass membrane protein</topology>
    </subcellularLocation>
</comment>
<dbReference type="AlphaFoldDB" id="A0A2S5KK80"/>
<proteinExistence type="inferred from homology"/>
<dbReference type="GO" id="GO:0016020">
    <property type="term" value="C:membrane"/>
    <property type="evidence" value="ECO:0007669"/>
    <property type="project" value="UniProtKB-SubCell"/>
</dbReference>
<dbReference type="GO" id="GO:0007165">
    <property type="term" value="P:signal transduction"/>
    <property type="evidence" value="ECO:0007669"/>
    <property type="project" value="UniProtKB-KW"/>
</dbReference>
<dbReference type="SMART" id="SM00283">
    <property type="entry name" value="MA"/>
    <property type="match status" value="1"/>
</dbReference>
<evidence type="ECO:0000313" key="12">
    <source>
        <dbReference type="Proteomes" id="UP000238196"/>
    </source>
</evidence>
<feature type="transmembrane region" description="Helical" evidence="8">
    <location>
        <begin position="194"/>
        <end position="214"/>
    </location>
</feature>
<dbReference type="PROSITE" id="PS50885">
    <property type="entry name" value="HAMP"/>
    <property type="match status" value="1"/>
</dbReference>
<keyword evidence="4 8" id="KW-0472">Membrane</keyword>
<dbReference type="InterPro" id="IPR003660">
    <property type="entry name" value="HAMP_dom"/>
</dbReference>
<dbReference type="Pfam" id="PF00015">
    <property type="entry name" value="MCPsignal"/>
    <property type="match status" value="1"/>
</dbReference>
<evidence type="ECO:0000256" key="3">
    <source>
        <dbReference type="ARBA" id="ARBA00022989"/>
    </source>
</evidence>
<dbReference type="SUPFAM" id="SSF58104">
    <property type="entry name" value="Methyl-accepting chemotaxis protein (MCP) signaling domain"/>
    <property type="match status" value="1"/>
</dbReference>
<evidence type="ECO:0000256" key="5">
    <source>
        <dbReference type="ARBA" id="ARBA00023224"/>
    </source>
</evidence>
<keyword evidence="5 7" id="KW-0807">Transducer</keyword>
<evidence type="ECO:0000256" key="8">
    <source>
        <dbReference type="SAM" id="Phobius"/>
    </source>
</evidence>
<dbReference type="PANTHER" id="PTHR32089:SF119">
    <property type="entry name" value="METHYL-ACCEPTING CHEMOTAXIS PROTEIN CTPL"/>
    <property type="match status" value="1"/>
</dbReference>
<evidence type="ECO:0000313" key="11">
    <source>
        <dbReference type="EMBL" id="PPC75132.1"/>
    </source>
</evidence>
<comment type="caution">
    <text evidence="11">The sequence shown here is derived from an EMBL/GenBank/DDBJ whole genome shotgun (WGS) entry which is preliminary data.</text>
</comment>
<reference evidence="11 12" key="1">
    <citation type="submission" date="2018-02" db="EMBL/GenBank/DDBJ databases">
        <title>novel marine gammaproteobacteria from coastal saline agro ecosystem.</title>
        <authorList>
            <person name="Krishnan R."/>
            <person name="Ramesh Kumar N."/>
        </authorList>
    </citation>
    <scope>NUCLEOTIDE SEQUENCE [LARGE SCALE GENOMIC DNA]</scope>
    <source>
        <strain evidence="11 12">228</strain>
    </source>
</reference>
<dbReference type="InterPro" id="IPR004089">
    <property type="entry name" value="MCPsignal_dom"/>
</dbReference>
<organism evidence="11 12">
    <name type="scientific">Proteobacteria bacterium 228</name>
    <dbReference type="NCBI Taxonomy" id="2083153"/>
    <lineage>
        <taxon>Bacteria</taxon>
        <taxon>Pseudomonadati</taxon>
        <taxon>Pseudomonadota</taxon>
    </lineage>
</organism>
<evidence type="ECO:0000256" key="4">
    <source>
        <dbReference type="ARBA" id="ARBA00023136"/>
    </source>
</evidence>
<accession>A0A2S5KK80</accession>
<dbReference type="PROSITE" id="PS50111">
    <property type="entry name" value="CHEMOTAXIS_TRANSDUC_2"/>
    <property type="match status" value="1"/>
</dbReference>
<dbReference type="GO" id="GO:0006935">
    <property type="term" value="P:chemotaxis"/>
    <property type="evidence" value="ECO:0007669"/>
    <property type="project" value="UniProtKB-ARBA"/>
</dbReference>
<gene>
    <name evidence="11" type="ORF">C4K68_21050</name>
</gene>
<evidence type="ECO:0008006" key="13">
    <source>
        <dbReference type="Google" id="ProtNLM"/>
    </source>
</evidence>
<dbReference type="Proteomes" id="UP000238196">
    <property type="component" value="Unassembled WGS sequence"/>
</dbReference>
<evidence type="ECO:0000256" key="7">
    <source>
        <dbReference type="PROSITE-ProRule" id="PRU00284"/>
    </source>
</evidence>
<dbReference type="FunFam" id="1.10.287.950:FF:000001">
    <property type="entry name" value="Methyl-accepting chemotaxis sensory transducer"/>
    <property type="match status" value="1"/>
</dbReference>
<sequence>MFALSWRHKFILLILVTLAGLALMTVSSLSGLIQVRASYKDMLKATAYETTSQRLLSDWMRIENLSITLSEDNQIELQNNLNTLTTSAEQMAAAADTLQDKDVSDAAGEILKNVNRYADLREKWLDNRKQLGLDTDLSQVGPDQKKLKDTIDDQATVLEAVGEMLATQIEMQSASIRNGILLEDSERAEKVHQFSIYLMLGTSVAVALFLLLTLGRISMTLNRQLKAIRHLLSRVAEGDLTSSVTLNKNRRDEFNQLGDAANKMVEEVASLIHRLVEGNRELTELHDRLDHTMHELGENSSQVEQQTEQAASATQQISVTVGDVARRTSDVSQASQVATDAARTGSDVIAGSVEAMRHLSQLIQSTHEQVGRLSQSSSRVNGIIDMINGLADQTNLLALNAAIEAARAGDAGRGFSVVADEVRSLAQKTMSATTGISTIIGEFTQQTQQMSRLMEDGLRLAAEGERSAGNVAGAIGDITTAITTLSQEMEQVVVAVEQISATTDDIAAKMEHINHHTNATKSLRLSLDQHTRRLAEQTEVLNHASDHFQIAM</sequence>
<dbReference type="EMBL" id="PRLP01000106">
    <property type="protein sequence ID" value="PPC75132.1"/>
    <property type="molecule type" value="Genomic_DNA"/>
</dbReference>
<evidence type="ECO:0000256" key="2">
    <source>
        <dbReference type="ARBA" id="ARBA00022692"/>
    </source>
</evidence>
<dbReference type="SMART" id="SM00304">
    <property type="entry name" value="HAMP"/>
    <property type="match status" value="2"/>
</dbReference>
<dbReference type="PANTHER" id="PTHR32089">
    <property type="entry name" value="METHYL-ACCEPTING CHEMOTAXIS PROTEIN MCPB"/>
    <property type="match status" value="1"/>
</dbReference>
<name>A0A2S5KK80_9PROT</name>
<dbReference type="CDD" id="cd06225">
    <property type="entry name" value="HAMP"/>
    <property type="match status" value="1"/>
</dbReference>
<evidence type="ECO:0000256" key="6">
    <source>
        <dbReference type="ARBA" id="ARBA00029447"/>
    </source>
</evidence>
<protein>
    <recommendedName>
        <fullName evidence="13">Methyl-accepting chemotaxis protein</fullName>
    </recommendedName>
</protein>
<evidence type="ECO:0000259" key="9">
    <source>
        <dbReference type="PROSITE" id="PS50111"/>
    </source>
</evidence>
<evidence type="ECO:0000256" key="1">
    <source>
        <dbReference type="ARBA" id="ARBA00004141"/>
    </source>
</evidence>
<dbReference type="Gene3D" id="1.10.287.950">
    <property type="entry name" value="Methyl-accepting chemotaxis protein"/>
    <property type="match status" value="1"/>
</dbReference>
<feature type="domain" description="Methyl-accepting transducer" evidence="9">
    <location>
        <begin position="278"/>
        <end position="514"/>
    </location>
</feature>
<dbReference type="CDD" id="cd11386">
    <property type="entry name" value="MCP_signal"/>
    <property type="match status" value="1"/>
</dbReference>
<keyword evidence="2 8" id="KW-0812">Transmembrane</keyword>
<evidence type="ECO:0000259" key="10">
    <source>
        <dbReference type="PROSITE" id="PS50885"/>
    </source>
</evidence>
<keyword evidence="3 8" id="KW-1133">Transmembrane helix</keyword>
<comment type="similarity">
    <text evidence="6">Belongs to the methyl-accepting chemotaxis (MCP) protein family.</text>
</comment>